<organism evidence="1 2">
    <name type="scientific">Pseudoalteromonas issachenkonii</name>
    <dbReference type="NCBI Taxonomy" id="152297"/>
    <lineage>
        <taxon>Bacteria</taxon>
        <taxon>Pseudomonadati</taxon>
        <taxon>Pseudomonadota</taxon>
        <taxon>Gammaproteobacteria</taxon>
        <taxon>Alteromonadales</taxon>
        <taxon>Pseudoalteromonadaceae</taxon>
        <taxon>Pseudoalteromonas</taxon>
    </lineage>
</organism>
<sequence length="72" mass="8572">HIAVAQYCISQASDFKFITISKQQCLFRFEYEHNHQRFNYLALLPFNDYLDYAYKHLNKANPRANMPCPVIT</sequence>
<evidence type="ECO:0000313" key="2">
    <source>
        <dbReference type="Proteomes" id="UP001371391"/>
    </source>
</evidence>
<accession>A0ABU9H6F7</accession>
<feature type="non-terminal residue" evidence="1">
    <location>
        <position position="72"/>
    </location>
</feature>
<name>A0ABU9H6F7_9GAMM</name>
<dbReference type="EMBL" id="JBAKAW010000212">
    <property type="protein sequence ID" value="MEL0657414.1"/>
    <property type="molecule type" value="Genomic_DNA"/>
</dbReference>
<keyword evidence="2" id="KW-1185">Reference proteome</keyword>
<protein>
    <submittedName>
        <fullName evidence="1">Esterase</fullName>
    </submittedName>
</protein>
<reference evidence="1 2" key="1">
    <citation type="submission" date="2024-02" db="EMBL/GenBank/DDBJ databases">
        <title>Bacteria isolated from the canopy kelp, Nereocystis luetkeana.</title>
        <authorList>
            <person name="Pfister C.A."/>
            <person name="Younker I.T."/>
            <person name="Light S.H."/>
        </authorList>
    </citation>
    <scope>NUCLEOTIDE SEQUENCE [LARGE SCALE GENOMIC DNA]</scope>
    <source>
        <strain evidence="1 2">TI.1.03</strain>
    </source>
</reference>
<gene>
    <name evidence="1" type="ORF">V6257_20720</name>
</gene>
<proteinExistence type="predicted"/>
<comment type="caution">
    <text evidence="1">The sequence shown here is derived from an EMBL/GenBank/DDBJ whole genome shotgun (WGS) entry which is preliminary data.</text>
</comment>
<dbReference type="Proteomes" id="UP001371391">
    <property type="component" value="Unassembled WGS sequence"/>
</dbReference>
<feature type="non-terminal residue" evidence="1">
    <location>
        <position position="1"/>
    </location>
</feature>
<evidence type="ECO:0000313" key="1">
    <source>
        <dbReference type="EMBL" id="MEL0657414.1"/>
    </source>
</evidence>